<dbReference type="InterPro" id="IPR006634">
    <property type="entry name" value="TLC-dom"/>
</dbReference>
<keyword evidence="9" id="KW-1185">Reference proteome</keyword>
<feature type="domain" description="TLC" evidence="7">
    <location>
        <begin position="94"/>
        <end position="322"/>
    </location>
</feature>
<evidence type="ECO:0000256" key="2">
    <source>
        <dbReference type="ARBA" id="ARBA00022692"/>
    </source>
</evidence>
<dbReference type="OrthoDB" id="10266980at2759"/>
<organism evidence="8 9">
    <name type="scientific">Phyllotreta striolata</name>
    <name type="common">Striped flea beetle</name>
    <name type="synonym">Crioceris striolata</name>
    <dbReference type="NCBI Taxonomy" id="444603"/>
    <lineage>
        <taxon>Eukaryota</taxon>
        <taxon>Metazoa</taxon>
        <taxon>Ecdysozoa</taxon>
        <taxon>Arthropoda</taxon>
        <taxon>Hexapoda</taxon>
        <taxon>Insecta</taxon>
        <taxon>Pterygota</taxon>
        <taxon>Neoptera</taxon>
        <taxon>Endopterygota</taxon>
        <taxon>Coleoptera</taxon>
        <taxon>Polyphaga</taxon>
        <taxon>Cucujiformia</taxon>
        <taxon>Chrysomeloidea</taxon>
        <taxon>Chrysomelidae</taxon>
        <taxon>Galerucinae</taxon>
        <taxon>Alticini</taxon>
        <taxon>Phyllotreta</taxon>
    </lineage>
</organism>
<feature type="transmembrane region" description="Helical" evidence="6">
    <location>
        <begin position="296"/>
        <end position="314"/>
    </location>
</feature>
<feature type="transmembrane region" description="Helical" evidence="6">
    <location>
        <begin position="56"/>
        <end position="77"/>
    </location>
</feature>
<evidence type="ECO:0000313" key="8">
    <source>
        <dbReference type="EMBL" id="CAG9854401.1"/>
    </source>
</evidence>
<dbReference type="GO" id="GO:0055088">
    <property type="term" value="P:lipid homeostasis"/>
    <property type="evidence" value="ECO:0007669"/>
    <property type="project" value="TreeGrafter"/>
</dbReference>
<dbReference type="Pfam" id="PF03798">
    <property type="entry name" value="TRAM_LAG1_CLN8"/>
    <property type="match status" value="1"/>
</dbReference>
<dbReference type="InterPro" id="IPR050846">
    <property type="entry name" value="TLCD"/>
</dbReference>
<dbReference type="PANTHER" id="PTHR13439:SF66">
    <property type="entry name" value="BCDNA.GH12326"/>
    <property type="match status" value="1"/>
</dbReference>
<dbReference type="PANTHER" id="PTHR13439">
    <property type="entry name" value="CT120 PROTEIN"/>
    <property type="match status" value="1"/>
</dbReference>
<feature type="transmembrane region" description="Helical" evidence="6">
    <location>
        <begin position="20"/>
        <end position="41"/>
    </location>
</feature>
<dbReference type="EMBL" id="OU900094">
    <property type="protein sequence ID" value="CAG9854401.1"/>
    <property type="molecule type" value="Genomic_DNA"/>
</dbReference>
<name>A0A9N9XM63_PHYSR</name>
<feature type="transmembrane region" description="Helical" evidence="6">
    <location>
        <begin position="219"/>
        <end position="239"/>
    </location>
</feature>
<dbReference type="Proteomes" id="UP001153712">
    <property type="component" value="Chromosome 1"/>
</dbReference>
<dbReference type="SMART" id="SM00724">
    <property type="entry name" value="TLC"/>
    <property type="match status" value="1"/>
</dbReference>
<keyword evidence="2 5" id="KW-0812">Transmembrane</keyword>
<evidence type="ECO:0000256" key="4">
    <source>
        <dbReference type="ARBA" id="ARBA00023136"/>
    </source>
</evidence>
<evidence type="ECO:0000256" key="3">
    <source>
        <dbReference type="ARBA" id="ARBA00022989"/>
    </source>
</evidence>
<keyword evidence="3 6" id="KW-1133">Transmembrane helix</keyword>
<proteinExistence type="predicted"/>
<dbReference type="AlphaFoldDB" id="A0A9N9XM63"/>
<gene>
    <name evidence="8" type="ORF">PHYEVI_LOCUS864</name>
</gene>
<protein>
    <recommendedName>
        <fullName evidence="7">TLC domain-containing protein</fullName>
    </recommendedName>
</protein>
<evidence type="ECO:0000313" key="9">
    <source>
        <dbReference type="Proteomes" id="UP001153712"/>
    </source>
</evidence>
<reference evidence="8" key="1">
    <citation type="submission" date="2022-01" db="EMBL/GenBank/DDBJ databases">
        <authorList>
            <person name="King R."/>
        </authorList>
    </citation>
    <scope>NUCLEOTIDE SEQUENCE</scope>
</reference>
<evidence type="ECO:0000256" key="5">
    <source>
        <dbReference type="PROSITE-ProRule" id="PRU00205"/>
    </source>
</evidence>
<comment type="subcellular location">
    <subcellularLocation>
        <location evidence="1">Membrane</location>
        <topology evidence="1">Multi-pass membrane protein</topology>
    </subcellularLocation>
</comment>
<keyword evidence="4 5" id="KW-0472">Membrane</keyword>
<dbReference type="PROSITE" id="PS50922">
    <property type="entry name" value="TLC"/>
    <property type="match status" value="1"/>
</dbReference>
<sequence length="330" mass="37387">MKSKSPTLAAIPKNEEKKTVYMVPYVILSIFPLIISFITVYDLEWEEHVSITRGTIIFFCGLLFFTCLYQALNSIFLHTNKGKVIIKVYKFSISDVYDISNKQVSAVQALFCCLTGITSVAYSCKRDVLRVSHYISEAYAWFGAAYFFYDIWSMYEVYVAKKFGNQMNGDFNRTKTLSTFSKWMSYLKNNFVIVGHHIFIGCFGFLVITYLRGGLGDCFFGFVYLMEASTPFVSIRGILSKAGLKNTGVYVLNGLMMLSVFFLCRIAMFPLVIYLYGNAVGKDFVSAVYSLPRGCLISIAILLLPQMYWFYLMVKGALKVLAGPSNNNNT</sequence>
<dbReference type="GO" id="GO:0016020">
    <property type="term" value="C:membrane"/>
    <property type="evidence" value="ECO:0007669"/>
    <property type="project" value="UniProtKB-SubCell"/>
</dbReference>
<dbReference type="GO" id="GO:0005783">
    <property type="term" value="C:endoplasmic reticulum"/>
    <property type="evidence" value="ECO:0007669"/>
    <property type="project" value="TreeGrafter"/>
</dbReference>
<feature type="transmembrane region" description="Helical" evidence="6">
    <location>
        <begin position="251"/>
        <end position="276"/>
    </location>
</feature>
<evidence type="ECO:0000256" key="6">
    <source>
        <dbReference type="SAM" id="Phobius"/>
    </source>
</evidence>
<evidence type="ECO:0000259" key="7">
    <source>
        <dbReference type="PROSITE" id="PS50922"/>
    </source>
</evidence>
<evidence type="ECO:0000256" key="1">
    <source>
        <dbReference type="ARBA" id="ARBA00004141"/>
    </source>
</evidence>
<feature type="transmembrane region" description="Helical" evidence="6">
    <location>
        <begin position="191"/>
        <end position="213"/>
    </location>
</feature>
<accession>A0A9N9XM63</accession>